<evidence type="ECO:0000313" key="13">
    <source>
        <dbReference type="Proteomes" id="UP000572817"/>
    </source>
</evidence>
<name>A0A8H4N7Y1_9PEZI</name>
<keyword evidence="7 10" id="KW-0378">Hydrolase</keyword>
<protein>
    <recommendedName>
        <fullName evidence="10">Beta-xylanase</fullName>
        <ecNumber evidence="10">3.2.1.8</ecNumber>
    </recommendedName>
</protein>
<dbReference type="PANTHER" id="PTHR31490:SF35">
    <property type="entry name" value="ENDO-1,4-BETA-XYLANASE"/>
    <property type="match status" value="1"/>
</dbReference>
<comment type="subcellular location">
    <subcellularLocation>
        <location evidence="2">Secreted</location>
    </subcellularLocation>
</comment>
<dbReference type="EC" id="3.2.1.8" evidence="10"/>
<evidence type="ECO:0000256" key="3">
    <source>
        <dbReference type="ARBA" id="ARBA00004851"/>
    </source>
</evidence>
<dbReference type="PROSITE" id="PS51760">
    <property type="entry name" value="GH10_2"/>
    <property type="match status" value="1"/>
</dbReference>
<keyword evidence="10" id="KW-0326">Glycosidase</keyword>
<reference evidence="12" key="1">
    <citation type="submission" date="2020-04" db="EMBL/GenBank/DDBJ databases">
        <title>Genome Assembly and Annotation of Botryosphaeria dothidea sdau 11-99, a Latent Pathogen of Apple Fruit Ring Rot in China.</title>
        <authorList>
            <person name="Yu C."/>
            <person name="Diao Y."/>
            <person name="Lu Q."/>
            <person name="Zhao J."/>
            <person name="Cui S."/>
            <person name="Peng C."/>
            <person name="He B."/>
            <person name="Liu H."/>
        </authorList>
    </citation>
    <scope>NUCLEOTIDE SEQUENCE [LARGE SCALE GENOMIC DNA]</scope>
    <source>
        <strain evidence="12">Sdau11-99</strain>
    </source>
</reference>
<organism evidence="12 13">
    <name type="scientific">Botryosphaeria dothidea</name>
    <dbReference type="NCBI Taxonomy" id="55169"/>
    <lineage>
        <taxon>Eukaryota</taxon>
        <taxon>Fungi</taxon>
        <taxon>Dikarya</taxon>
        <taxon>Ascomycota</taxon>
        <taxon>Pezizomycotina</taxon>
        <taxon>Dothideomycetes</taxon>
        <taxon>Dothideomycetes incertae sedis</taxon>
        <taxon>Botryosphaeriales</taxon>
        <taxon>Botryosphaeriaceae</taxon>
        <taxon>Botryosphaeria</taxon>
    </lineage>
</organism>
<keyword evidence="6" id="KW-0858">Xylan degradation</keyword>
<evidence type="ECO:0000259" key="11">
    <source>
        <dbReference type="PROSITE" id="PS51760"/>
    </source>
</evidence>
<comment type="catalytic activity">
    <reaction evidence="1 10">
        <text>Endohydrolysis of (1-&gt;4)-beta-D-xylosidic linkages in xylans.</text>
        <dbReference type="EC" id="3.2.1.8"/>
    </reaction>
</comment>
<keyword evidence="8 10" id="KW-0119">Carbohydrate metabolism</keyword>
<dbReference type="SMART" id="SM00633">
    <property type="entry name" value="Glyco_10"/>
    <property type="match status" value="1"/>
</dbReference>
<keyword evidence="9 10" id="KW-0624">Polysaccharide degradation</keyword>
<evidence type="ECO:0000256" key="9">
    <source>
        <dbReference type="ARBA" id="ARBA00023326"/>
    </source>
</evidence>
<evidence type="ECO:0000313" key="12">
    <source>
        <dbReference type="EMBL" id="KAF4310588.1"/>
    </source>
</evidence>
<evidence type="ECO:0000256" key="6">
    <source>
        <dbReference type="ARBA" id="ARBA00022651"/>
    </source>
</evidence>
<dbReference type="OrthoDB" id="3055998at2759"/>
<dbReference type="PANTHER" id="PTHR31490">
    <property type="entry name" value="GLYCOSYL HYDROLASE"/>
    <property type="match status" value="1"/>
</dbReference>
<feature type="domain" description="GH10" evidence="11">
    <location>
        <begin position="1"/>
        <end position="245"/>
    </location>
</feature>
<keyword evidence="5" id="KW-0964">Secreted</keyword>
<evidence type="ECO:0000256" key="2">
    <source>
        <dbReference type="ARBA" id="ARBA00004613"/>
    </source>
</evidence>
<dbReference type="InterPro" id="IPR044846">
    <property type="entry name" value="GH10"/>
</dbReference>
<dbReference type="Proteomes" id="UP000572817">
    <property type="component" value="Unassembled WGS sequence"/>
</dbReference>
<dbReference type="Gene3D" id="3.20.20.80">
    <property type="entry name" value="Glycosidases"/>
    <property type="match status" value="1"/>
</dbReference>
<dbReference type="SUPFAM" id="SSF51445">
    <property type="entry name" value="(Trans)glycosidases"/>
    <property type="match status" value="1"/>
</dbReference>
<dbReference type="InterPro" id="IPR017853">
    <property type="entry name" value="GH"/>
</dbReference>
<comment type="pathway">
    <text evidence="3">Glycan degradation; xylan degradation.</text>
</comment>
<gene>
    <name evidence="12" type="ORF">GTA08_BOTSDO13846</name>
</gene>
<evidence type="ECO:0000256" key="8">
    <source>
        <dbReference type="ARBA" id="ARBA00023277"/>
    </source>
</evidence>
<proteinExistence type="inferred from homology"/>
<dbReference type="EMBL" id="WWBZ02000014">
    <property type="protein sequence ID" value="KAF4310588.1"/>
    <property type="molecule type" value="Genomic_DNA"/>
</dbReference>
<dbReference type="GO" id="GO:0045493">
    <property type="term" value="P:xylan catabolic process"/>
    <property type="evidence" value="ECO:0007669"/>
    <property type="project" value="UniProtKB-KW"/>
</dbReference>
<accession>A0A8H4N7Y1</accession>
<evidence type="ECO:0000256" key="7">
    <source>
        <dbReference type="ARBA" id="ARBA00022801"/>
    </source>
</evidence>
<dbReference type="AlphaFoldDB" id="A0A8H4N7Y1"/>
<comment type="caution">
    <text evidence="12">The sequence shown here is derived from an EMBL/GenBank/DDBJ whole genome shotgun (WGS) entry which is preliminary data.</text>
</comment>
<dbReference type="PRINTS" id="PR00134">
    <property type="entry name" value="GLHYDRLASE10"/>
</dbReference>
<comment type="similarity">
    <text evidence="4 10">Belongs to the glycosyl hydrolase 10 (cellulase F) family.</text>
</comment>
<dbReference type="Pfam" id="PF00331">
    <property type="entry name" value="Glyco_hydro_10"/>
    <property type="match status" value="1"/>
</dbReference>
<evidence type="ECO:0000256" key="4">
    <source>
        <dbReference type="ARBA" id="ARBA00007495"/>
    </source>
</evidence>
<evidence type="ECO:0000256" key="5">
    <source>
        <dbReference type="ARBA" id="ARBA00022525"/>
    </source>
</evidence>
<evidence type="ECO:0000256" key="10">
    <source>
        <dbReference type="RuleBase" id="RU361174"/>
    </source>
</evidence>
<sequence length="333" mass="37733">MNLALENGQIRRCHNLVWRRALPDWLTSETWSREELMYILGNHIKNVVSKYEGRCYAWDVVNEAFHNNGTWQSHIWYDTIGPEYVSFAFKTARKYTTAKLYYNDDNMTDINPKVDAVRSMILKFQADDIPIDGVGIEGHETVGKAPDYTAMLQAMRYFASIPNLEIAITELDVGIPQPSDEAKLEQQAEVYANAVAACQKVGACVGVTVWDVWDTVSWVPSSRPWLGDAQLFWPNLTTVIGMVRSKFAVFVDCALNVDIPRDTYACSCITSLDTTAYSKYKQELFVINGTSGVRNHLERKHQIDPQNGVKRHGWTRKSVLEQQTGAAATNTFF</sequence>
<dbReference type="InterPro" id="IPR001000">
    <property type="entry name" value="GH10_dom"/>
</dbReference>
<dbReference type="GO" id="GO:0031176">
    <property type="term" value="F:endo-1,4-beta-xylanase activity"/>
    <property type="evidence" value="ECO:0007669"/>
    <property type="project" value="UniProtKB-EC"/>
</dbReference>
<evidence type="ECO:0000256" key="1">
    <source>
        <dbReference type="ARBA" id="ARBA00000681"/>
    </source>
</evidence>
<dbReference type="GO" id="GO:0005576">
    <property type="term" value="C:extracellular region"/>
    <property type="evidence" value="ECO:0007669"/>
    <property type="project" value="UniProtKB-SubCell"/>
</dbReference>
<keyword evidence="13" id="KW-1185">Reference proteome</keyword>